<reference evidence="1 2" key="1">
    <citation type="journal article" date="2020" name="Phytopathology">
        <title>Genome Sequence Resources of Colletotrichum truncatum, C. plurivorum, C. musicola, and C. sojae: Four Species Pathogenic to Soybean (Glycine max).</title>
        <authorList>
            <person name="Rogerio F."/>
            <person name="Boufleur T.R."/>
            <person name="Ciampi-Guillardi M."/>
            <person name="Sukno S.A."/>
            <person name="Thon M.R."/>
            <person name="Massola Junior N.S."/>
            <person name="Baroncelli R."/>
        </authorList>
    </citation>
    <scope>NUCLEOTIDE SEQUENCE [LARGE SCALE GENOMIC DNA]</scope>
    <source>
        <strain evidence="1 2">CMES1059</strain>
    </source>
</reference>
<accession>A0ACC3YCD1</accession>
<organism evidence="1 2">
    <name type="scientific">Colletotrichum truncatum</name>
    <name type="common">Anthracnose fungus</name>
    <name type="synonym">Colletotrichum capsici</name>
    <dbReference type="NCBI Taxonomy" id="5467"/>
    <lineage>
        <taxon>Eukaryota</taxon>
        <taxon>Fungi</taxon>
        <taxon>Dikarya</taxon>
        <taxon>Ascomycota</taxon>
        <taxon>Pezizomycotina</taxon>
        <taxon>Sordariomycetes</taxon>
        <taxon>Hypocreomycetidae</taxon>
        <taxon>Glomerellales</taxon>
        <taxon>Glomerellaceae</taxon>
        <taxon>Colletotrichum</taxon>
        <taxon>Colletotrichum truncatum species complex</taxon>
    </lineage>
</organism>
<comment type="caution">
    <text evidence="1">The sequence shown here is derived from an EMBL/GenBank/DDBJ whole genome shotgun (WGS) entry which is preliminary data.</text>
</comment>
<proteinExistence type="predicted"/>
<dbReference type="Proteomes" id="UP000805649">
    <property type="component" value="Unassembled WGS sequence"/>
</dbReference>
<name>A0ACC3YCD1_COLTU</name>
<keyword evidence="2" id="KW-1185">Reference proteome</keyword>
<evidence type="ECO:0000313" key="1">
    <source>
        <dbReference type="EMBL" id="KAL0929458.1"/>
    </source>
</evidence>
<gene>
    <name evidence="1" type="ORF">CTRU02_215624</name>
</gene>
<sequence>MSILDCTGSKALFFAQCKDQNETWVPLLEKAYAKAHGDFASLDGGWIGEGLEDLSGGVTTELLTSIILDTEEFWGNELSKVNEEFLFGCTTGLLDEGYGERDVIAEGHAYVITEARAFKCGERLIKLRDLWEGAWSDGSREWTTEVQEELDHQFDNDSVFRINYEDFLRKYQHIDRTRLFRDPAWRCTQRWIGVEVPWKPQFNEKFHIKQERRKLWERRHMNREIIKKQSKKNTEKRECRIAKTGEAAKLKAEEAAKKDAEAALKAAEETKKKEDDKLKDQGVQTEASKEEANQDKSVLTDASEKTEQSTEEKAEDDKPKADSKNDAKDDSKDNSKDDSKEASKESSNTEEPKSKKDDVAQPAPPPPPPAAKAYDSDGDSSHSPVEDWEELYSIDDMVRKPRLTPAGPPKTHDQRYESEEEGLPDPWNAICIVGVRVYSMDEDLELRVVIEGGELLEGGMGKMGETDLDNAQANAGGEREQQEADVKADITDTKPAESNDETNAQDVSATETAAEKKDEDVETTESDKEGVEVATTESNEDSEPDKTIDSTKCDKLVSGAVNPDAIAAPESTPPDSSGDE</sequence>
<evidence type="ECO:0000313" key="2">
    <source>
        <dbReference type="Proteomes" id="UP000805649"/>
    </source>
</evidence>
<protein>
    <submittedName>
        <fullName evidence="1">Calpain-like protein</fullName>
    </submittedName>
</protein>
<dbReference type="EMBL" id="VUJX02000017">
    <property type="protein sequence ID" value="KAL0929458.1"/>
    <property type="molecule type" value="Genomic_DNA"/>
</dbReference>